<dbReference type="PANTHER" id="PTHR33969">
    <property type="entry name" value="SEGREGATION AND CONDENSATION PROTEIN A"/>
    <property type="match status" value="1"/>
</dbReference>
<proteinExistence type="predicted"/>
<dbReference type="Gene3D" id="6.10.250.2410">
    <property type="match status" value="1"/>
</dbReference>
<evidence type="ECO:0000313" key="2">
    <source>
        <dbReference type="EMBL" id="OGZ00784.1"/>
    </source>
</evidence>
<dbReference type="EMBL" id="MHLB01000056">
    <property type="protein sequence ID" value="OGZ00784.1"/>
    <property type="molecule type" value="Genomic_DNA"/>
</dbReference>
<reference evidence="2 3" key="1">
    <citation type="journal article" date="2016" name="Nat. Commun.">
        <title>Thousands of microbial genomes shed light on interconnected biogeochemical processes in an aquifer system.</title>
        <authorList>
            <person name="Anantharaman K."/>
            <person name="Brown C.T."/>
            <person name="Hug L.A."/>
            <person name="Sharon I."/>
            <person name="Castelle C.J."/>
            <person name="Probst A.J."/>
            <person name="Thomas B.C."/>
            <person name="Singh A."/>
            <person name="Wilkins M.J."/>
            <person name="Karaoz U."/>
            <person name="Brodie E.L."/>
            <person name="Williams K.H."/>
            <person name="Hubbard S.S."/>
            <person name="Banfield J.F."/>
        </authorList>
    </citation>
    <scope>NUCLEOTIDE SEQUENCE [LARGE SCALE GENOMIC DNA]</scope>
</reference>
<dbReference type="PANTHER" id="PTHR33969:SF2">
    <property type="entry name" value="SEGREGATION AND CONDENSATION PROTEIN A"/>
    <property type="match status" value="1"/>
</dbReference>
<dbReference type="Gene3D" id="1.10.10.580">
    <property type="entry name" value="Structural maintenance of chromosome 1. Chain E"/>
    <property type="match status" value="1"/>
</dbReference>
<evidence type="ECO:0000256" key="1">
    <source>
        <dbReference type="ARBA" id="ARBA00044777"/>
    </source>
</evidence>
<dbReference type="InterPro" id="IPR036390">
    <property type="entry name" value="WH_DNA-bd_sf"/>
</dbReference>
<dbReference type="InterPro" id="IPR003768">
    <property type="entry name" value="ScpA"/>
</dbReference>
<accession>A0A1G2CH95</accession>
<comment type="caution">
    <text evidence="2">The sequence shown here is derived from an EMBL/GenBank/DDBJ whole genome shotgun (WGS) entry which is preliminary data.</text>
</comment>
<dbReference type="Proteomes" id="UP000178348">
    <property type="component" value="Unassembled WGS sequence"/>
</dbReference>
<sequence length="270" mass="30947">MLHYELKLARYKGPIEELLGLIEDRKLEINEISLAEVTDDFLRYLETITAEYQKTDAPLRSGLERSAYMRFLADFIVIASRLIFIKSKSLLPDAHLSPEDEEEIKDLEERLLAYRQFKPAMKFLNELWRKGNRGMSRPYFLHSRSFLLRLSEEGVAPSFFYPGSALTLEALRNAVSGMEAALVREGEEEELVREKIITLEEKIREIVARISDLKETSFSRLSGKGTRAEAIVAFLAILHLAREQIVSLEQKDGDSDIIVRSKSREPDSHG</sequence>
<dbReference type="InterPro" id="IPR023093">
    <property type="entry name" value="ScpA-like_C"/>
</dbReference>
<name>A0A1G2CH95_9BACT</name>
<protein>
    <recommendedName>
        <fullName evidence="1">Segregation and condensation protein A</fullName>
    </recommendedName>
</protein>
<gene>
    <name evidence="2" type="ORF">A2946_01820</name>
</gene>
<dbReference type="Pfam" id="PF02616">
    <property type="entry name" value="SMC_ScpA"/>
    <property type="match status" value="1"/>
</dbReference>
<dbReference type="AlphaFoldDB" id="A0A1G2CH95"/>
<organism evidence="2 3">
    <name type="scientific">Candidatus Liptonbacteria bacterium RIFCSPLOWO2_01_FULL_53_13</name>
    <dbReference type="NCBI Taxonomy" id="1798651"/>
    <lineage>
        <taxon>Bacteria</taxon>
        <taxon>Candidatus Liptoniibacteriota</taxon>
    </lineage>
</organism>
<dbReference type="SUPFAM" id="SSF46785">
    <property type="entry name" value="Winged helix' DNA-binding domain"/>
    <property type="match status" value="1"/>
</dbReference>
<evidence type="ECO:0000313" key="3">
    <source>
        <dbReference type="Proteomes" id="UP000178348"/>
    </source>
</evidence>